<dbReference type="Proteomes" id="UP000285060">
    <property type="component" value="Unassembled WGS sequence"/>
</dbReference>
<name>A0A3R6YXI0_9STRA</name>
<gene>
    <name evidence="2" type="ORF">DYB32_009634</name>
</gene>
<organism evidence="2 3">
    <name type="scientific">Aphanomyces invadans</name>
    <dbReference type="NCBI Taxonomy" id="157072"/>
    <lineage>
        <taxon>Eukaryota</taxon>
        <taxon>Sar</taxon>
        <taxon>Stramenopiles</taxon>
        <taxon>Oomycota</taxon>
        <taxon>Saprolegniomycetes</taxon>
        <taxon>Saprolegniales</taxon>
        <taxon>Verrucalvaceae</taxon>
        <taxon>Aphanomyces</taxon>
    </lineage>
</organism>
<reference evidence="2 3" key="1">
    <citation type="submission" date="2018-08" db="EMBL/GenBank/DDBJ databases">
        <title>Aphanomyces genome sequencing and annotation.</title>
        <authorList>
            <person name="Minardi D."/>
            <person name="Oidtmann B."/>
            <person name="Van Der Giezen M."/>
            <person name="Studholme D.J."/>
        </authorList>
    </citation>
    <scope>NUCLEOTIDE SEQUENCE [LARGE SCALE GENOMIC DNA]</scope>
    <source>
        <strain evidence="2 3">NJM0002</strain>
    </source>
</reference>
<comment type="caution">
    <text evidence="2">The sequence shown here is derived from an EMBL/GenBank/DDBJ whole genome shotgun (WGS) entry which is preliminary data.</text>
</comment>
<dbReference type="EMBL" id="QUSY01002200">
    <property type="protein sequence ID" value="RHY22051.1"/>
    <property type="molecule type" value="Genomic_DNA"/>
</dbReference>
<keyword evidence="1" id="KW-0812">Transmembrane</keyword>
<evidence type="ECO:0000256" key="1">
    <source>
        <dbReference type="SAM" id="Phobius"/>
    </source>
</evidence>
<accession>A0A3R6YXI0</accession>
<proteinExistence type="predicted"/>
<keyword evidence="1" id="KW-0472">Membrane</keyword>
<feature type="transmembrane region" description="Helical" evidence="1">
    <location>
        <begin position="75"/>
        <end position="96"/>
    </location>
</feature>
<sequence length="272" mass="30838">MSSTVEKTGVVRPFGIKTGKSSDLAARNAALTPRRFKKFSLSETWLPLKKSSPAFDCLFPENHSSDVKKYATYPYHYWGLALILAIGASIFVYALCSTSNFRIKKGFWWQYMIIVVLYMFAAISFFLPRVEVFRMNHTYITVCRPKTYQYLLCLTRALEFERKLTDVRSIMVEESVRSTTLAKGNVAGAHAFAVGEKMGEIDTRLYTIRFEFSDGVVETLLEHYSKRVAIRRCRSLNFLLAAYTPASPIKPRTPKAAATAKIELEVPPPVVT</sequence>
<dbReference type="AlphaFoldDB" id="A0A3R6YXI0"/>
<feature type="transmembrane region" description="Helical" evidence="1">
    <location>
        <begin position="108"/>
        <end position="127"/>
    </location>
</feature>
<keyword evidence="3" id="KW-1185">Reference proteome</keyword>
<evidence type="ECO:0000313" key="3">
    <source>
        <dbReference type="Proteomes" id="UP000285060"/>
    </source>
</evidence>
<evidence type="ECO:0000313" key="2">
    <source>
        <dbReference type="EMBL" id="RHY22051.1"/>
    </source>
</evidence>
<dbReference type="VEuPathDB" id="FungiDB:H310_13360"/>
<protein>
    <submittedName>
        <fullName evidence="2">Uncharacterized protein</fullName>
    </submittedName>
</protein>
<keyword evidence="1" id="KW-1133">Transmembrane helix</keyword>